<protein>
    <submittedName>
        <fullName evidence="1">Uncharacterized protein</fullName>
    </submittedName>
</protein>
<gene>
    <name evidence="1" type="ORF">SI7747_15017809</name>
</gene>
<evidence type="ECO:0000313" key="2">
    <source>
        <dbReference type="Proteomes" id="UP001189122"/>
    </source>
</evidence>
<evidence type="ECO:0000313" key="1">
    <source>
        <dbReference type="EMBL" id="CAA2632172.1"/>
    </source>
</evidence>
<keyword evidence="2" id="KW-1185">Reference proteome</keyword>
<accession>A0A7I8JNQ4</accession>
<dbReference type="Proteomes" id="UP001189122">
    <property type="component" value="Unassembled WGS sequence"/>
</dbReference>
<sequence>MHQKHVRMYLLISSPIYHFCIAFQKHLAHQYI</sequence>
<organism evidence="1">
    <name type="scientific">Spirodela intermedia</name>
    <name type="common">Intermediate duckweed</name>
    <dbReference type="NCBI Taxonomy" id="51605"/>
    <lineage>
        <taxon>Eukaryota</taxon>
        <taxon>Viridiplantae</taxon>
        <taxon>Streptophyta</taxon>
        <taxon>Embryophyta</taxon>
        <taxon>Tracheophyta</taxon>
        <taxon>Spermatophyta</taxon>
        <taxon>Magnoliopsida</taxon>
        <taxon>Liliopsida</taxon>
        <taxon>Araceae</taxon>
        <taxon>Lemnoideae</taxon>
        <taxon>Spirodela</taxon>
    </lineage>
</organism>
<dbReference type="AlphaFoldDB" id="A0A7I8JNQ4"/>
<proteinExistence type="predicted"/>
<reference evidence="1 2" key="1">
    <citation type="submission" date="2019-12" db="EMBL/GenBank/DDBJ databases">
        <authorList>
            <person name="Scholz U."/>
            <person name="Mascher M."/>
            <person name="Fiebig A."/>
        </authorList>
    </citation>
    <scope>NUCLEOTIDE SEQUENCE</scope>
</reference>
<dbReference type="EMBL" id="CACRZD030000015">
    <property type="protein sequence ID" value="CAA6671401.1"/>
    <property type="molecule type" value="Genomic_DNA"/>
</dbReference>
<name>A0A7I8JNQ4_SPIIN</name>
<dbReference type="EMBL" id="LR743602">
    <property type="protein sequence ID" value="CAA2632172.1"/>
    <property type="molecule type" value="Genomic_DNA"/>
</dbReference>